<dbReference type="InterPro" id="IPR041705">
    <property type="entry name" value="PIN_Sll0205"/>
</dbReference>
<dbReference type="InterPro" id="IPR029060">
    <property type="entry name" value="PIN-like_dom_sf"/>
</dbReference>
<dbReference type="PANTHER" id="PTHR36173">
    <property type="entry name" value="RIBONUCLEASE VAPC16-RELATED"/>
    <property type="match status" value="1"/>
</dbReference>
<name>A0A840IHU2_9ACTN</name>
<gene>
    <name evidence="6" type="ORF">BDZ31_003125</name>
</gene>
<dbReference type="PANTHER" id="PTHR36173:SF2">
    <property type="entry name" value="RIBONUCLEASE VAPC16"/>
    <property type="match status" value="1"/>
</dbReference>
<keyword evidence="1" id="KW-0540">Nuclease</keyword>
<keyword evidence="3" id="KW-0378">Hydrolase</keyword>
<keyword evidence="2" id="KW-0479">Metal-binding</keyword>
<evidence type="ECO:0000313" key="7">
    <source>
        <dbReference type="Proteomes" id="UP000585272"/>
    </source>
</evidence>
<sequence>MKLLLDTHAALWWLADDPRFGDAAAAALEDPGNDVLLSAAVVWEVAIKRSLGKLRAPSDFAATLVRGGVRELPVSAAHATVVEQLPWHHRDPFDRMLVAQATVEGATLVSRDGALASYGLPVVW</sequence>
<dbReference type="RefSeq" id="WP_183343256.1">
    <property type="nucleotide sequence ID" value="NZ_JACHNU010000004.1"/>
</dbReference>
<dbReference type="Pfam" id="PF01850">
    <property type="entry name" value="PIN"/>
    <property type="match status" value="1"/>
</dbReference>
<reference evidence="6 7" key="1">
    <citation type="submission" date="2020-08" db="EMBL/GenBank/DDBJ databases">
        <title>Genomic Encyclopedia of Archaeal and Bacterial Type Strains, Phase II (KMG-II): from individual species to whole genera.</title>
        <authorList>
            <person name="Goeker M."/>
        </authorList>
    </citation>
    <scope>NUCLEOTIDE SEQUENCE [LARGE SCALE GENOMIC DNA]</scope>
    <source>
        <strain evidence="6 7">DSM 23288</strain>
    </source>
</reference>
<dbReference type="GO" id="GO:0016787">
    <property type="term" value="F:hydrolase activity"/>
    <property type="evidence" value="ECO:0007669"/>
    <property type="project" value="UniProtKB-KW"/>
</dbReference>
<dbReference type="InterPro" id="IPR002716">
    <property type="entry name" value="PIN_dom"/>
</dbReference>
<evidence type="ECO:0000256" key="3">
    <source>
        <dbReference type="ARBA" id="ARBA00022801"/>
    </source>
</evidence>
<dbReference type="Gene3D" id="3.40.50.1010">
    <property type="entry name" value="5'-nuclease"/>
    <property type="match status" value="1"/>
</dbReference>
<dbReference type="EMBL" id="JACHNU010000004">
    <property type="protein sequence ID" value="MBB4663530.1"/>
    <property type="molecule type" value="Genomic_DNA"/>
</dbReference>
<proteinExistence type="predicted"/>
<comment type="caution">
    <text evidence="6">The sequence shown here is derived from an EMBL/GenBank/DDBJ whole genome shotgun (WGS) entry which is preliminary data.</text>
</comment>
<dbReference type="Proteomes" id="UP000585272">
    <property type="component" value="Unassembled WGS sequence"/>
</dbReference>
<dbReference type="SUPFAM" id="SSF88723">
    <property type="entry name" value="PIN domain-like"/>
    <property type="match status" value="1"/>
</dbReference>
<dbReference type="AlphaFoldDB" id="A0A840IHU2"/>
<dbReference type="CDD" id="cd09872">
    <property type="entry name" value="PIN_Sll0205-like"/>
    <property type="match status" value="1"/>
</dbReference>
<keyword evidence="7" id="KW-1185">Reference proteome</keyword>
<dbReference type="InterPro" id="IPR052919">
    <property type="entry name" value="TA_system_RNase"/>
</dbReference>
<evidence type="ECO:0000256" key="4">
    <source>
        <dbReference type="ARBA" id="ARBA00022842"/>
    </source>
</evidence>
<evidence type="ECO:0000256" key="1">
    <source>
        <dbReference type="ARBA" id="ARBA00022722"/>
    </source>
</evidence>
<dbReference type="GO" id="GO:0046872">
    <property type="term" value="F:metal ion binding"/>
    <property type="evidence" value="ECO:0007669"/>
    <property type="project" value="UniProtKB-KW"/>
</dbReference>
<evidence type="ECO:0000256" key="2">
    <source>
        <dbReference type="ARBA" id="ARBA00022723"/>
    </source>
</evidence>
<evidence type="ECO:0000313" key="6">
    <source>
        <dbReference type="EMBL" id="MBB4663530.1"/>
    </source>
</evidence>
<organism evidence="6 7">
    <name type="scientific">Conexibacter arvalis</name>
    <dbReference type="NCBI Taxonomy" id="912552"/>
    <lineage>
        <taxon>Bacteria</taxon>
        <taxon>Bacillati</taxon>
        <taxon>Actinomycetota</taxon>
        <taxon>Thermoleophilia</taxon>
        <taxon>Solirubrobacterales</taxon>
        <taxon>Conexibacteraceae</taxon>
        <taxon>Conexibacter</taxon>
    </lineage>
</organism>
<accession>A0A840IHU2</accession>
<feature type="domain" description="PIN" evidence="5">
    <location>
        <begin position="4"/>
        <end position="117"/>
    </location>
</feature>
<dbReference type="GO" id="GO:0004518">
    <property type="term" value="F:nuclease activity"/>
    <property type="evidence" value="ECO:0007669"/>
    <property type="project" value="UniProtKB-KW"/>
</dbReference>
<evidence type="ECO:0000259" key="5">
    <source>
        <dbReference type="Pfam" id="PF01850"/>
    </source>
</evidence>
<protein>
    <submittedName>
        <fullName evidence="6">PIN domain nuclease of toxin-antitoxin system</fullName>
    </submittedName>
</protein>
<keyword evidence="4" id="KW-0460">Magnesium</keyword>